<gene>
    <name evidence="3" type="ORF">JR347_15090</name>
</gene>
<dbReference type="SUPFAM" id="SSF48317">
    <property type="entry name" value="Acid phosphatase/Vanadium-dependent haloperoxidase"/>
    <property type="match status" value="1"/>
</dbReference>
<feature type="transmembrane region" description="Helical" evidence="1">
    <location>
        <begin position="160"/>
        <end position="178"/>
    </location>
</feature>
<dbReference type="KEGG" id="fuv:JR347_15090"/>
<dbReference type="EMBL" id="CP070608">
    <property type="protein sequence ID" value="QSE96905.1"/>
    <property type="molecule type" value="Genomic_DNA"/>
</dbReference>
<keyword evidence="4" id="KW-1185">Reference proteome</keyword>
<evidence type="ECO:0000313" key="3">
    <source>
        <dbReference type="EMBL" id="QSE96905.1"/>
    </source>
</evidence>
<dbReference type="SMART" id="SM00014">
    <property type="entry name" value="acidPPc"/>
    <property type="match status" value="1"/>
</dbReference>
<feature type="transmembrane region" description="Helical" evidence="1">
    <location>
        <begin position="108"/>
        <end position="127"/>
    </location>
</feature>
<feature type="domain" description="Phosphatidic acid phosphatase type 2/haloperoxidase" evidence="2">
    <location>
        <begin position="57"/>
        <end position="175"/>
    </location>
</feature>
<dbReference type="AlphaFoldDB" id="A0A974WIR8"/>
<dbReference type="PANTHER" id="PTHR14969:SF13">
    <property type="entry name" value="AT30094P"/>
    <property type="match status" value="1"/>
</dbReference>
<evidence type="ECO:0000313" key="4">
    <source>
        <dbReference type="Proteomes" id="UP000662783"/>
    </source>
</evidence>
<keyword evidence="1" id="KW-0472">Membrane</keyword>
<evidence type="ECO:0000259" key="2">
    <source>
        <dbReference type="SMART" id="SM00014"/>
    </source>
</evidence>
<feature type="transmembrane region" description="Helical" evidence="1">
    <location>
        <begin position="36"/>
        <end position="52"/>
    </location>
</feature>
<proteinExistence type="predicted"/>
<accession>A0A974WIR8</accession>
<dbReference type="Gene3D" id="1.20.144.10">
    <property type="entry name" value="Phosphatidic acid phosphatase type 2/haloperoxidase"/>
    <property type="match status" value="2"/>
</dbReference>
<dbReference type="InterPro" id="IPR000326">
    <property type="entry name" value="PAP2/HPO"/>
</dbReference>
<keyword evidence="1" id="KW-0812">Transmembrane</keyword>
<dbReference type="RefSeq" id="WP_205721419.1">
    <property type="nucleotide sequence ID" value="NZ_CP070608.1"/>
</dbReference>
<reference evidence="3" key="1">
    <citation type="submission" date="2021-02" db="EMBL/GenBank/DDBJ databases">
        <title>Fulvivirga sp. S481 isolated from sea water.</title>
        <authorList>
            <person name="Bae S.S."/>
            <person name="Baek K."/>
        </authorList>
    </citation>
    <scope>NUCLEOTIDE SEQUENCE</scope>
    <source>
        <strain evidence="3">S481</strain>
    </source>
</reference>
<dbReference type="Pfam" id="PF01569">
    <property type="entry name" value="PAP2"/>
    <property type="match status" value="1"/>
</dbReference>
<organism evidence="3 4">
    <name type="scientific">Fulvivirga lutea</name>
    <dbReference type="NCBI Taxonomy" id="2810512"/>
    <lineage>
        <taxon>Bacteria</taxon>
        <taxon>Pseudomonadati</taxon>
        <taxon>Bacteroidota</taxon>
        <taxon>Cytophagia</taxon>
        <taxon>Cytophagales</taxon>
        <taxon>Fulvivirgaceae</taxon>
        <taxon>Fulvivirga</taxon>
    </lineage>
</organism>
<feature type="transmembrane region" description="Helical" evidence="1">
    <location>
        <begin position="59"/>
        <end position="78"/>
    </location>
</feature>
<protein>
    <submittedName>
        <fullName evidence="3">Phosphatase PAP2 family protein</fullName>
    </submittedName>
</protein>
<feature type="transmembrane region" description="Helical" evidence="1">
    <location>
        <begin position="134"/>
        <end position="154"/>
    </location>
</feature>
<sequence>MIEYLIELDKSLFFFLNGLHSSWMDPIMFWISDKKIWIPFYLFLAGWIIKTFNKKSIIYLLALGLAITITDQVISGFMKGFFERFRPSRDPENQGMVHIVNGYTGGKYGFASSHSGNAFALAMFIYLTFREYKWVWLMFVWAAIVAYSRVYLGVHYPGDILVGGIIGLIFGKLCHRLAEKVIAKY</sequence>
<keyword evidence="1" id="KW-1133">Transmembrane helix</keyword>
<dbReference type="InterPro" id="IPR036938">
    <property type="entry name" value="PAP2/HPO_sf"/>
</dbReference>
<name>A0A974WIR8_9BACT</name>
<dbReference type="PANTHER" id="PTHR14969">
    <property type="entry name" value="SPHINGOSINE-1-PHOSPHATE PHOSPHOHYDROLASE"/>
    <property type="match status" value="1"/>
</dbReference>
<evidence type="ECO:0000256" key="1">
    <source>
        <dbReference type="SAM" id="Phobius"/>
    </source>
</evidence>
<dbReference type="CDD" id="cd03395">
    <property type="entry name" value="PAP2_like_4"/>
    <property type="match status" value="1"/>
</dbReference>
<dbReference type="Proteomes" id="UP000662783">
    <property type="component" value="Chromosome"/>
</dbReference>